<dbReference type="PANTHER" id="PTHR46796:SF7">
    <property type="entry name" value="ARAC FAMILY TRANSCRIPTIONAL REGULATOR"/>
    <property type="match status" value="1"/>
</dbReference>
<keyword evidence="1" id="KW-0805">Transcription regulation</keyword>
<keyword evidence="6" id="KW-1185">Reference proteome</keyword>
<dbReference type="PROSITE" id="PS01124">
    <property type="entry name" value="HTH_ARAC_FAMILY_2"/>
    <property type="match status" value="1"/>
</dbReference>
<evidence type="ECO:0000313" key="6">
    <source>
        <dbReference type="Proteomes" id="UP001056255"/>
    </source>
</evidence>
<evidence type="ECO:0000313" key="5">
    <source>
        <dbReference type="EMBL" id="USH01327.1"/>
    </source>
</evidence>
<feature type="domain" description="HTH araC/xylS-type" evidence="4">
    <location>
        <begin position="210"/>
        <end position="308"/>
    </location>
</feature>
<protein>
    <submittedName>
        <fullName evidence="5">AraC family transcriptional regulator</fullName>
    </submittedName>
</protein>
<keyword evidence="2" id="KW-0238">DNA-binding</keyword>
<dbReference type="RefSeq" id="WP_251875556.1">
    <property type="nucleotide sequence ID" value="NZ_CP082275.1"/>
</dbReference>
<evidence type="ECO:0000256" key="1">
    <source>
        <dbReference type="ARBA" id="ARBA00023015"/>
    </source>
</evidence>
<dbReference type="InterPro" id="IPR009057">
    <property type="entry name" value="Homeodomain-like_sf"/>
</dbReference>
<sequence>MPQGIKSEETFNYLSDVFETLRFRGNIFFSSDLSAPWGMDLEKRGFPRFHIALKGSCFVGLDKAEPLEANEMDIFLLPGGDAHWLADSPENERTLRHIAEDACELGKPLFQNGPTTHKLMCGLIMFDAGLSHPIIDALPPIIHLNNIGHDSTIWQIVILIDKEIAEHGYRKNAIVDKLTEALFLKIMSHFLIESEENFSFLKAVKDKRIHQALMLMHREPGKDWTLEEIGRQVGMSKATLVRHFQEALGMAPIAYLSQWRRLKAYNALRYTKDPIDKIALSLGFTSGRTLSRALVRELGMTPAEIRNKEHLN</sequence>
<evidence type="ECO:0000259" key="4">
    <source>
        <dbReference type="PROSITE" id="PS01124"/>
    </source>
</evidence>
<keyword evidence="3" id="KW-0804">Transcription</keyword>
<gene>
    <name evidence="5" type="ORF">K6Q96_10355</name>
</gene>
<evidence type="ECO:0000256" key="3">
    <source>
        <dbReference type="ARBA" id="ARBA00023163"/>
    </source>
</evidence>
<reference evidence="5" key="1">
    <citation type="submission" date="2021-08" db="EMBL/GenBank/DDBJ databases">
        <authorList>
            <person name="Sakaguchi M."/>
            <person name="Kikuchi T."/>
            <person name="Urbanczyk H."/>
        </authorList>
    </citation>
    <scope>NUCLEOTIDE SEQUENCE</scope>
    <source>
        <strain evidence="5">020920N</strain>
    </source>
</reference>
<dbReference type="Gene3D" id="1.10.10.60">
    <property type="entry name" value="Homeodomain-like"/>
    <property type="match status" value="2"/>
</dbReference>
<dbReference type="EMBL" id="CP082275">
    <property type="protein sequence ID" value="USH01327.1"/>
    <property type="molecule type" value="Genomic_DNA"/>
</dbReference>
<organism evidence="5 6">
    <name type="scientific">Grimontia kaedaensis</name>
    <dbReference type="NCBI Taxonomy" id="2872157"/>
    <lineage>
        <taxon>Bacteria</taxon>
        <taxon>Pseudomonadati</taxon>
        <taxon>Pseudomonadota</taxon>
        <taxon>Gammaproteobacteria</taxon>
        <taxon>Vibrionales</taxon>
        <taxon>Vibrionaceae</taxon>
        <taxon>Grimontia</taxon>
    </lineage>
</organism>
<dbReference type="Pfam" id="PF12852">
    <property type="entry name" value="Cupin_6"/>
    <property type="match status" value="1"/>
</dbReference>
<dbReference type="InterPro" id="IPR032783">
    <property type="entry name" value="AraC_lig"/>
</dbReference>
<dbReference type="Pfam" id="PF12833">
    <property type="entry name" value="HTH_18"/>
    <property type="match status" value="1"/>
</dbReference>
<dbReference type="PANTHER" id="PTHR46796">
    <property type="entry name" value="HTH-TYPE TRANSCRIPTIONAL ACTIVATOR RHAS-RELATED"/>
    <property type="match status" value="1"/>
</dbReference>
<proteinExistence type="predicted"/>
<dbReference type="InterPro" id="IPR050204">
    <property type="entry name" value="AraC_XylS_family_regulators"/>
</dbReference>
<evidence type="ECO:0000256" key="2">
    <source>
        <dbReference type="ARBA" id="ARBA00023125"/>
    </source>
</evidence>
<name>A0ABY4WVX3_9GAMM</name>
<accession>A0ABY4WVX3</accession>
<dbReference type="InterPro" id="IPR018060">
    <property type="entry name" value="HTH_AraC"/>
</dbReference>
<dbReference type="Proteomes" id="UP001056255">
    <property type="component" value="Chromosome I"/>
</dbReference>
<dbReference type="SUPFAM" id="SSF46689">
    <property type="entry name" value="Homeodomain-like"/>
    <property type="match status" value="2"/>
</dbReference>
<dbReference type="SMART" id="SM00342">
    <property type="entry name" value="HTH_ARAC"/>
    <property type="match status" value="1"/>
</dbReference>